<dbReference type="PROSITE" id="PS51257">
    <property type="entry name" value="PROKAR_LIPOPROTEIN"/>
    <property type="match status" value="1"/>
</dbReference>
<dbReference type="HAMAP" id="MF_00479">
    <property type="entry name" value="RsxG_RnfG"/>
    <property type="match status" value="1"/>
</dbReference>
<evidence type="ECO:0000256" key="6">
    <source>
        <dbReference type="ARBA" id="ARBA00022967"/>
    </source>
</evidence>
<keyword evidence="4 9" id="KW-0288">FMN</keyword>
<gene>
    <name evidence="9" type="primary">rnfG</name>
    <name evidence="12" type="ORF">QWJ08_07400</name>
</gene>
<evidence type="ECO:0000256" key="9">
    <source>
        <dbReference type="HAMAP-Rule" id="MF_00479"/>
    </source>
</evidence>
<comment type="similarity">
    <text evidence="9">Belongs to the RnfG family.</text>
</comment>
<feature type="transmembrane region" description="Helical" evidence="10">
    <location>
        <begin position="21"/>
        <end position="43"/>
    </location>
</feature>
<evidence type="ECO:0000256" key="7">
    <source>
        <dbReference type="ARBA" id="ARBA00022982"/>
    </source>
</evidence>
<evidence type="ECO:0000256" key="3">
    <source>
        <dbReference type="ARBA" id="ARBA00022630"/>
    </source>
</evidence>
<keyword evidence="2 9" id="KW-0597">Phosphoprotein</keyword>
<keyword evidence="3 9" id="KW-0285">Flavoprotein</keyword>
<accession>A0ABT7XZK4</accession>
<evidence type="ECO:0000256" key="4">
    <source>
        <dbReference type="ARBA" id="ARBA00022643"/>
    </source>
</evidence>
<dbReference type="Proteomes" id="UP001169719">
    <property type="component" value="Unassembled WGS sequence"/>
</dbReference>
<organism evidence="12 13">
    <name type="scientific">Vibrio agarivorans</name>
    <dbReference type="NCBI Taxonomy" id="153622"/>
    <lineage>
        <taxon>Bacteria</taxon>
        <taxon>Pseudomonadati</taxon>
        <taxon>Pseudomonadota</taxon>
        <taxon>Gammaproteobacteria</taxon>
        <taxon>Vibrionales</taxon>
        <taxon>Vibrionaceae</taxon>
        <taxon>Vibrio</taxon>
    </lineage>
</organism>
<comment type="cofactor">
    <cofactor evidence="9">
        <name>FMN</name>
        <dbReference type="ChEBI" id="CHEBI:58210"/>
    </cofactor>
</comment>
<evidence type="ECO:0000256" key="2">
    <source>
        <dbReference type="ARBA" id="ARBA00022553"/>
    </source>
</evidence>
<dbReference type="EMBL" id="JAUEOZ010000001">
    <property type="protein sequence ID" value="MDN2481218.1"/>
    <property type="molecule type" value="Genomic_DNA"/>
</dbReference>
<name>A0ABT7XZK4_9VIBR</name>
<comment type="subunit">
    <text evidence="9">The complex is composed of six subunits: RnfA, RnfB, RnfC, RnfD, RnfE and RnfG.</text>
</comment>
<keyword evidence="8 9" id="KW-1133">Transmembrane helix</keyword>
<evidence type="ECO:0000313" key="13">
    <source>
        <dbReference type="Proteomes" id="UP001169719"/>
    </source>
</evidence>
<keyword evidence="6 9" id="KW-1278">Translocase</keyword>
<protein>
    <recommendedName>
        <fullName evidence="9">Ion-translocating oxidoreductase complex subunit G</fullName>
        <ecNumber evidence="9">7.-.-.-</ecNumber>
    </recommendedName>
    <alternativeName>
        <fullName evidence="9">Rnf electron transport complex subunit G</fullName>
    </alternativeName>
</protein>
<feature type="modified residue" description="FMN phosphoryl threonine" evidence="9">
    <location>
        <position position="186"/>
    </location>
</feature>
<keyword evidence="1 9" id="KW-0813">Transport</keyword>
<keyword evidence="13" id="KW-1185">Reference proteome</keyword>
<dbReference type="Pfam" id="PF04205">
    <property type="entry name" value="FMN_bind"/>
    <property type="match status" value="1"/>
</dbReference>
<evidence type="ECO:0000256" key="5">
    <source>
        <dbReference type="ARBA" id="ARBA00022692"/>
    </source>
</evidence>
<keyword evidence="9" id="KW-1003">Cell membrane</keyword>
<dbReference type="PANTHER" id="PTHR36118">
    <property type="entry name" value="ION-TRANSLOCATING OXIDOREDUCTASE COMPLEX SUBUNIT G"/>
    <property type="match status" value="1"/>
</dbReference>
<dbReference type="EC" id="7.-.-.-" evidence="9"/>
<keyword evidence="9 10" id="KW-0472">Membrane</keyword>
<dbReference type="RefSeq" id="WP_289961352.1">
    <property type="nucleotide sequence ID" value="NZ_JAUEOZ010000001.1"/>
</dbReference>
<comment type="caution">
    <text evidence="12">The sequence shown here is derived from an EMBL/GenBank/DDBJ whole genome shotgun (WGS) entry which is preliminary data.</text>
</comment>
<comment type="subcellular location">
    <subcellularLocation>
        <location evidence="9">Cell inner membrane</location>
        <topology evidence="9">Single-pass membrane protein</topology>
    </subcellularLocation>
</comment>
<evidence type="ECO:0000259" key="11">
    <source>
        <dbReference type="SMART" id="SM00900"/>
    </source>
</evidence>
<dbReference type="PIRSF" id="PIRSF006091">
    <property type="entry name" value="E_trnsport_RnfG"/>
    <property type="match status" value="1"/>
</dbReference>
<evidence type="ECO:0000256" key="8">
    <source>
        <dbReference type="ARBA" id="ARBA00022989"/>
    </source>
</evidence>
<keyword evidence="5 9" id="KW-0812">Transmembrane</keyword>
<dbReference type="InterPro" id="IPR007329">
    <property type="entry name" value="FMN-bd"/>
</dbReference>
<dbReference type="InterPro" id="IPR010209">
    <property type="entry name" value="Ion_transpt_RnfG/RsxG"/>
</dbReference>
<reference evidence="12" key="1">
    <citation type="submission" date="2024-05" db="EMBL/GenBank/DDBJ databases">
        <title>Genome Sequences of Four Agar- Degrading Marine Bacteria.</title>
        <authorList>
            <person name="Phillips E.K."/>
            <person name="Shaffer J.C."/>
            <person name="Henson M.W."/>
            <person name="Temperton B."/>
            <person name="Thrash C.J."/>
            <person name="Martin M.O."/>
        </authorList>
    </citation>
    <scope>NUCLEOTIDE SEQUENCE</scope>
    <source>
        <strain evidence="12">EKP203</strain>
    </source>
</reference>
<evidence type="ECO:0000256" key="1">
    <source>
        <dbReference type="ARBA" id="ARBA00022448"/>
    </source>
</evidence>
<keyword evidence="9" id="KW-0997">Cell inner membrane</keyword>
<comment type="function">
    <text evidence="9">Part of a membrane-bound complex that couples electron transfer with translocation of ions across the membrane.</text>
</comment>
<evidence type="ECO:0000313" key="12">
    <source>
        <dbReference type="EMBL" id="MDN2481218.1"/>
    </source>
</evidence>
<dbReference type="SMART" id="SM00900">
    <property type="entry name" value="FMN_bind"/>
    <property type="match status" value="1"/>
</dbReference>
<sequence>MLAKIQTYLSSEIKQEIHKDLLGAQGLMLGSACAVSAFLLLAINQYTSPIIQFNETQKSLALMAEVVPMGKISPDVLQQATTYEVEGISYQFVTVNGATGKPEYQVITAKTAGYSGDIQFIVGVSLSGEITNVRVLSHTETPGLGDKIELDKSDWVLGFNRRSLENTAIWQVQKDGGDFEQFSGATITPRAVVKGVHLALQAQREINQGGKDE</sequence>
<dbReference type="PANTHER" id="PTHR36118:SF1">
    <property type="entry name" value="ION-TRANSLOCATING OXIDOREDUCTASE COMPLEX SUBUNIT G"/>
    <property type="match status" value="1"/>
</dbReference>
<dbReference type="NCBIfam" id="TIGR01947">
    <property type="entry name" value="rnfG"/>
    <property type="match status" value="1"/>
</dbReference>
<proteinExistence type="inferred from homology"/>
<feature type="domain" description="FMN-binding" evidence="11">
    <location>
        <begin position="113"/>
        <end position="203"/>
    </location>
</feature>
<evidence type="ECO:0000256" key="10">
    <source>
        <dbReference type="SAM" id="Phobius"/>
    </source>
</evidence>
<keyword evidence="7 9" id="KW-0249">Electron transport</keyword>